<name>A0A8H4ALN8_GIGMA</name>
<organism evidence="1 2">
    <name type="scientific">Gigaspora margarita</name>
    <dbReference type="NCBI Taxonomy" id="4874"/>
    <lineage>
        <taxon>Eukaryota</taxon>
        <taxon>Fungi</taxon>
        <taxon>Fungi incertae sedis</taxon>
        <taxon>Mucoromycota</taxon>
        <taxon>Glomeromycotina</taxon>
        <taxon>Glomeromycetes</taxon>
        <taxon>Diversisporales</taxon>
        <taxon>Gigasporaceae</taxon>
        <taxon>Gigaspora</taxon>
    </lineage>
</organism>
<accession>A0A8H4ALN8</accession>
<evidence type="ECO:0000313" key="2">
    <source>
        <dbReference type="Proteomes" id="UP000439903"/>
    </source>
</evidence>
<comment type="caution">
    <text evidence="1">The sequence shown here is derived from an EMBL/GenBank/DDBJ whole genome shotgun (WGS) entry which is preliminary data.</text>
</comment>
<gene>
    <name evidence="1" type="ORF">F8M41_018460</name>
</gene>
<proteinExistence type="predicted"/>
<dbReference type="Proteomes" id="UP000439903">
    <property type="component" value="Unassembled WGS sequence"/>
</dbReference>
<reference evidence="1 2" key="1">
    <citation type="journal article" date="2019" name="Environ. Microbiol.">
        <title>At the nexus of three kingdoms: the genome of the mycorrhizal fungus Gigaspora margarita provides insights into plant, endobacterial and fungal interactions.</title>
        <authorList>
            <person name="Venice F."/>
            <person name="Ghignone S."/>
            <person name="Salvioli di Fossalunga A."/>
            <person name="Amselem J."/>
            <person name="Novero M."/>
            <person name="Xianan X."/>
            <person name="Sedzielewska Toro K."/>
            <person name="Morin E."/>
            <person name="Lipzen A."/>
            <person name="Grigoriev I.V."/>
            <person name="Henrissat B."/>
            <person name="Martin F.M."/>
            <person name="Bonfante P."/>
        </authorList>
    </citation>
    <scope>NUCLEOTIDE SEQUENCE [LARGE SCALE GENOMIC DNA]</scope>
    <source>
        <strain evidence="1 2">BEG34</strain>
    </source>
</reference>
<evidence type="ECO:0000313" key="1">
    <source>
        <dbReference type="EMBL" id="KAF0510170.1"/>
    </source>
</evidence>
<keyword evidence="2" id="KW-1185">Reference proteome</keyword>
<dbReference type="EMBL" id="WTPW01000450">
    <property type="protein sequence ID" value="KAF0510170.1"/>
    <property type="molecule type" value="Genomic_DNA"/>
</dbReference>
<protein>
    <submittedName>
        <fullName evidence="1">Uncharacterized protein</fullName>
    </submittedName>
</protein>
<dbReference type="AlphaFoldDB" id="A0A8H4ALN8"/>
<sequence>MISMIIMDQDNYPIFQYGSEDISDDILECNSISIAPLESSSFPCYLEHVTTISNPEYSNVSIYASDSVSVIPTKSSSSHNLEHLTSSSSSHNLECFTSLSPSYNLERFTSPSSIECSDPLLYTSEYSTLSHYSDQSTLPLDNFKNFTSLSDNLNDFDSSNTLLQNTKKHKSVFVASSTKKPKPRKSWVWDYMRKDKTIKKETKCLVPVE</sequence>